<dbReference type="AlphaFoldDB" id="A0A1G9FT34"/>
<dbReference type="STRING" id="1174501.SAMN05216192_1615"/>
<name>A0A1G9FT34_9BACL</name>
<reference evidence="2" key="1">
    <citation type="submission" date="2016-10" db="EMBL/GenBank/DDBJ databases">
        <authorList>
            <person name="Varghese N."/>
            <person name="Submissions S."/>
        </authorList>
    </citation>
    <scope>NUCLEOTIDE SEQUENCE [LARGE SCALE GENOMIC DNA]</scope>
    <source>
        <strain evidence="2">CGMCC 1.11012</strain>
    </source>
</reference>
<gene>
    <name evidence="1" type="ORF">SAMN05216192_1615</name>
</gene>
<protein>
    <submittedName>
        <fullName evidence="1">Uncharacterized protein</fullName>
    </submittedName>
</protein>
<accession>A0A1G9FT34</accession>
<evidence type="ECO:0000313" key="1">
    <source>
        <dbReference type="EMBL" id="SDK91540.1"/>
    </source>
</evidence>
<organism evidence="1 2">
    <name type="scientific">Paenibacillus typhae</name>
    <dbReference type="NCBI Taxonomy" id="1174501"/>
    <lineage>
        <taxon>Bacteria</taxon>
        <taxon>Bacillati</taxon>
        <taxon>Bacillota</taxon>
        <taxon>Bacilli</taxon>
        <taxon>Bacillales</taxon>
        <taxon>Paenibacillaceae</taxon>
        <taxon>Paenibacillus</taxon>
    </lineage>
</organism>
<proteinExistence type="predicted"/>
<evidence type="ECO:0000313" key="2">
    <source>
        <dbReference type="Proteomes" id="UP000199050"/>
    </source>
</evidence>
<keyword evidence="2" id="KW-1185">Reference proteome</keyword>
<sequence>MLLGICRRAKIKGISALDILPPPYLAHKKQTRPAFARAGHI</sequence>
<dbReference type="EMBL" id="FNDX01000061">
    <property type="protein sequence ID" value="SDK91540.1"/>
    <property type="molecule type" value="Genomic_DNA"/>
</dbReference>
<dbReference type="Proteomes" id="UP000199050">
    <property type="component" value="Unassembled WGS sequence"/>
</dbReference>